<dbReference type="InterPro" id="IPR027275">
    <property type="entry name" value="PRC-brl_dom"/>
</dbReference>
<evidence type="ECO:0000313" key="2">
    <source>
        <dbReference type="EMBL" id="HEG91857.1"/>
    </source>
</evidence>
<accession>A0A831X831</accession>
<comment type="caution">
    <text evidence="2">The sequence shown here is derived from an EMBL/GenBank/DDBJ whole genome shotgun (WGS) entry which is preliminary data.</text>
</comment>
<feature type="domain" description="PRC-barrel" evidence="1">
    <location>
        <begin position="3"/>
        <end position="70"/>
    </location>
</feature>
<evidence type="ECO:0000259" key="1">
    <source>
        <dbReference type="Pfam" id="PF05239"/>
    </source>
</evidence>
<gene>
    <name evidence="2" type="ORF">ENP34_10525</name>
</gene>
<dbReference type="Gene3D" id="2.30.30.240">
    <property type="entry name" value="PRC-barrel domain"/>
    <property type="match status" value="2"/>
</dbReference>
<dbReference type="EMBL" id="DSIY01000247">
    <property type="protein sequence ID" value="HEG91857.1"/>
    <property type="molecule type" value="Genomic_DNA"/>
</dbReference>
<proteinExistence type="predicted"/>
<feature type="domain" description="PRC-barrel" evidence="1">
    <location>
        <begin position="87"/>
        <end position="157"/>
    </location>
</feature>
<organism evidence="2">
    <name type="scientific">Thermorudis peleae</name>
    <dbReference type="NCBI Taxonomy" id="1382356"/>
    <lineage>
        <taxon>Bacteria</taxon>
        <taxon>Pseudomonadati</taxon>
        <taxon>Thermomicrobiota</taxon>
        <taxon>Thermomicrobia</taxon>
        <taxon>Thermomicrobia incertae sedis</taxon>
        <taxon>Thermorudis</taxon>
    </lineage>
</organism>
<reference evidence="2" key="1">
    <citation type="journal article" date="2020" name="mSystems">
        <title>Genome- and Community-Level Interaction Insights into Carbon Utilization and Element Cycling Functions of Hydrothermarchaeota in Hydrothermal Sediment.</title>
        <authorList>
            <person name="Zhou Z."/>
            <person name="Liu Y."/>
            <person name="Xu W."/>
            <person name="Pan J."/>
            <person name="Luo Z.H."/>
            <person name="Li M."/>
        </authorList>
    </citation>
    <scope>NUCLEOTIDE SEQUENCE [LARGE SCALE GENOMIC DNA]</scope>
    <source>
        <strain evidence="2">SpSt-210</strain>
    </source>
</reference>
<sequence length="175" mass="18176">MDIKDLKGLAVVAVQDGQRLGEVSDVLLSPGDRRVVRLQISSGGLLSGRTTFVEMDAVTSIGPDAAMIPGRDVVRAESDDSNRELLNLREFTSLRVVSDQGRLLGTVAGGEIDTPSGRLTTIEIAPVGLAGLFGRRQSVPIAQVISIGRDVVVVPESAVEADEAGTAETGGAAGR</sequence>
<dbReference type="InterPro" id="IPR011033">
    <property type="entry name" value="PRC_barrel-like_sf"/>
</dbReference>
<name>A0A831X831_9BACT</name>
<protein>
    <recommendedName>
        <fullName evidence="1">PRC-barrel domain-containing protein</fullName>
    </recommendedName>
</protein>
<dbReference type="SUPFAM" id="SSF50346">
    <property type="entry name" value="PRC-barrel domain"/>
    <property type="match status" value="2"/>
</dbReference>
<dbReference type="Pfam" id="PF05239">
    <property type="entry name" value="PRC"/>
    <property type="match status" value="2"/>
</dbReference>
<dbReference type="AlphaFoldDB" id="A0A831X831"/>